<dbReference type="Pfam" id="PF01370">
    <property type="entry name" value="Epimerase"/>
    <property type="match status" value="1"/>
</dbReference>
<dbReference type="EMBL" id="DRMJ01000374">
    <property type="protein sequence ID" value="HHL43389.1"/>
    <property type="molecule type" value="Genomic_DNA"/>
</dbReference>
<reference evidence="2" key="1">
    <citation type="journal article" date="2020" name="mSystems">
        <title>Genome- and Community-Level Interaction Insights into Carbon Utilization and Element Cycling Functions of Hydrothermarchaeota in Hydrothermal Sediment.</title>
        <authorList>
            <person name="Zhou Z."/>
            <person name="Liu Y."/>
            <person name="Xu W."/>
            <person name="Pan J."/>
            <person name="Luo Z.H."/>
            <person name="Li M."/>
        </authorList>
    </citation>
    <scope>NUCLEOTIDE SEQUENCE [LARGE SCALE GENOMIC DNA]</scope>
    <source>
        <strain evidence="2">HyVt-485</strain>
    </source>
</reference>
<dbReference type="AlphaFoldDB" id="A0A7C5LUU2"/>
<dbReference type="InterPro" id="IPR051207">
    <property type="entry name" value="ComplexI_NDUFA9_subunit"/>
</dbReference>
<dbReference type="GO" id="GO:0044877">
    <property type="term" value="F:protein-containing complex binding"/>
    <property type="evidence" value="ECO:0007669"/>
    <property type="project" value="TreeGrafter"/>
</dbReference>
<dbReference type="PANTHER" id="PTHR12126">
    <property type="entry name" value="NADH-UBIQUINONE OXIDOREDUCTASE 39 KDA SUBUNIT-RELATED"/>
    <property type="match status" value="1"/>
</dbReference>
<accession>A0A7C5LUU2</accession>
<dbReference type="SUPFAM" id="SSF51735">
    <property type="entry name" value="NAD(P)-binding Rossmann-fold domains"/>
    <property type="match status" value="1"/>
</dbReference>
<gene>
    <name evidence="2" type="ORF">ENJ42_07225</name>
</gene>
<dbReference type="Proteomes" id="UP000885830">
    <property type="component" value="Unassembled WGS sequence"/>
</dbReference>
<name>A0A7C5LUU2_9PROT</name>
<dbReference type="PANTHER" id="PTHR12126:SF11">
    <property type="entry name" value="NADH DEHYDROGENASE [UBIQUINONE] 1 ALPHA SUBCOMPLEX SUBUNIT 9, MITOCHONDRIAL"/>
    <property type="match status" value="1"/>
</dbReference>
<proteinExistence type="predicted"/>
<evidence type="ECO:0000259" key="1">
    <source>
        <dbReference type="Pfam" id="PF01370"/>
    </source>
</evidence>
<protein>
    <submittedName>
        <fullName evidence="2">NAD-dependent epimerase/dehydratase family protein</fullName>
    </submittedName>
</protein>
<evidence type="ECO:0000313" key="2">
    <source>
        <dbReference type="EMBL" id="HHL43389.1"/>
    </source>
</evidence>
<dbReference type="InterPro" id="IPR001509">
    <property type="entry name" value="Epimerase_deHydtase"/>
</dbReference>
<comment type="caution">
    <text evidence="2">The sequence shown here is derived from an EMBL/GenBank/DDBJ whole genome shotgun (WGS) entry which is preliminary data.</text>
</comment>
<feature type="domain" description="NAD-dependent epimerase/dehydratase" evidence="1">
    <location>
        <begin position="7"/>
        <end position="198"/>
    </location>
</feature>
<dbReference type="InterPro" id="IPR036291">
    <property type="entry name" value="NAD(P)-bd_dom_sf"/>
</dbReference>
<sequence length="304" mass="32274">MDDAPIIAMTGATGFVGRYLVQNLAEQGYRVKALVRPGSLNKTIDHPNINWLEGELGNVVSEMSLCSGAGTVIHLAGLITARTRAEYFKTNANAVGHLAKTANGAGVKRFVLLSSLAAREPNLSAYAASKRAGEGALARNLGAMKAVAVRAPAVFGAGDKATAPFYKLIANGKLPCPGGKDWQNRVISLVHVDDLVAFLAGPCLKGERDGKTTTIATRARISWPEFAGECSAALARPVKPKAVPLLLLYMAAGMTSAVKRISGRGHLTLDKLREFLHPDWSVDPEFESGTDLQFALKATIRPES</sequence>
<organism evidence="2">
    <name type="scientific">Hellea balneolensis</name>
    <dbReference type="NCBI Taxonomy" id="287478"/>
    <lineage>
        <taxon>Bacteria</taxon>
        <taxon>Pseudomonadati</taxon>
        <taxon>Pseudomonadota</taxon>
        <taxon>Alphaproteobacteria</taxon>
        <taxon>Maricaulales</taxon>
        <taxon>Robiginitomaculaceae</taxon>
        <taxon>Hellea</taxon>
    </lineage>
</organism>
<dbReference type="Gene3D" id="3.40.50.720">
    <property type="entry name" value="NAD(P)-binding Rossmann-like Domain"/>
    <property type="match status" value="1"/>
</dbReference>